<accession>A0A820KEN1</accession>
<feature type="non-terminal residue" evidence="1">
    <location>
        <position position="1"/>
    </location>
</feature>
<name>A0A820KEN1_9BILA</name>
<dbReference type="Proteomes" id="UP000663844">
    <property type="component" value="Unassembled WGS sequence"/>
</dbReference>
<protein>
    <submittedName>
        <fullName evidence="1">Uncharacterized protein</fullName>
    </submittedName>
</protein>
<comment type="caution">
    <text evidence="1">The sequence shown here is derived from an EMBL/GenBank/DDBJ whole genome shotgun (WGS) entry which is preliminary data.</text>
</comment>
<sequence length="42" mass="4673">YEQPKLPSQGIIHVLINGTFVVRNSELVTIDKDTKPPGQAIR</sequence>
<evidence type="ECO:0000313" key="1">
    <source>
        <dbReference type="EMBL" id="CAF4339460.1"/>
    </source>
</evidence>
<organism evidence="1 2">
    <name type="scientific">Adineta steineri</name>
    <dbReference type="NCBI Taxonomy" id="433720"/>
    <lineage>
        <taxon>Eukaryota</taxon>
        <taxon>Metazoa</taxon>
        <taxon>Spiralia</taxon>
        <taxon>Gnathifera</taxon>
        <taxon>Rotifera</taxon>
        <taxon>Eurotatoria</taxon>
        <taxon>Bdelloidea</taxon>
        <taxon>Adinetida</taxon>
        <taxon>Adinetidae</taxon>
        <taxon>Adineta</taxon>
    </lineage>
</organism>
<gene>
    <name evidence="1" type="ORF">OXD698_LOCUS48147</name>
</gene>
<dbReference type="EMBL" id="CAJOAZ010019740">
    <property type="protein sequence ID" value="CAF4339460.1"/>
    <property type="molecule type" value="Genomic_DNA"/>
</dbReference>
<reference evidence="1" key="1">
    <citation type="submission" date="2021-02" db="EMBL/GenBank/DDBJ databases">
        <authorList>
            <person name="Nowell W R."/>
        </authorList>
    </citation>
    <scope>NUCLEOTIDE SEQUENCE</scope>
</reference>
<evidence type="ECO:0000313" key="2">
    <source>
        <dbReference type="Proteomes" id="UP000663844"/>
    </source>
</evidence>
<dbReference type="AlphaFoldDB" id="A0A820KEN1"/>
<proteinExistence type="predicted"/>